<name>A0A5B6VUP4_9ROSI</name>
<comment type="caution">
    <text evidence="1">The sequence shown here is derived from an EMBL/GenBank/DDBJ whole genome shotgun (WGS) entry which is preliminary data.</text>
</comment>
<reference evidence="2" key="1">
    <citation type="journal article" date="2019" name="Plant Biotechnol. J.">
        <title>Genome sequencing of the Australian wild diploid species Gossypium australe highlights disease resistance and delayed gland morphogenesis.</title>
        <authorList>
            <person name="Cai Y."/>
            <person name="Cai X."/>
            <person name="Wang Q."/>
            <person name="Wang P."/>
            <person name="Zhang Y."/>
            <person name="Cai C."/>
            <person name="Xu Y."/>
            <person name="Wang K."/>
            <person name="Zhou Z."/>
            <person name="Wang C."/>
            <person name="Geng S."/>
            <person name="Li B."/>
            <person name="Dong Q."/>
            <person name="Hou Y."/>
            <person name="Wang H."/>
            <person name="Ai P."/>
            <person name="Liu Z."/>
            <person name="Yi F."/>
            <person name="Sun M."/>
            <person name="An G."/>
            <person name="Cheng J."/>
            <person name="Zhang Y."/>
            <person name="Shi Q."/>
            <person name="Xie Y."/>
            <person name="Shi X."/>
            <person name="Chang Y."/>
            <person name="Huang F."/>
            <person name="Chen Y."/>
            <person name="Hong S."/>
            <person name="Mi L."/>
            <person name="Sun Q."/>
            <person name="Zhang L."/>
            <person name="Zhou B."/>
            <person name="Peng R."/>
            <person name="Zhang X."/>
            <person name="Liu F."/>
        </authorList>
    </citation>
    <scope>NUCLEOTIDE SEQUENCE [LARGE SCALE GENOMIC DNA]</scope>
    <source>
        <strain evidence="2">cv. PA1801</strain>
    </source>
</reference>
<protein>
    <submittedName>
        <fullName evidence="1">Uncharacterized protein</fullName>
    </submittedName>
</protein>
<proteinExistence type="predicted"/>
<evidence type="ECO:0000313" key="2">
    <source>
        <dbReference type="Proteomes" id="UP000325315"/>
    </source>
</evidence>
<dbReference type="Proteomes" id="UP000325315">
    <property type="component" value="Unassembled WGS sequence"/>
</dbReference>
<evidence type="ECO:0000313" key="1">
    <source>
        <dbReference type="EMBL" id="KAA3472900.1"/>
    </source>
</evidence>
<gene>
    <name evidence="1" type="ORF">EPI10_023323</name>
</gene>
<accession>A0A5B6VUP4</accession>
<keyword evidence="2" id="KW-1185">Reference proteome</keyword>
<dbReference type="EMBL" id="SMMG02000005">
    <property type="protein sequence ID" value="KAA3472900.1"/>
    <property type="molecule type" value="Genomic_DNA"/>
</dbReference>
<dbReference type="AlphaFoldDB" id="A0A5B6VUP4"/>
<organism evidence="1 2">
    <name type="scientific">Gossypium australe</name>
    <dbReference type="NCBI Taxonomy" id="47621"/>
    <lineage>
        <taxon>Eukaryota</taxon>
        <taxon>Viridiplantae</taxon>
        <taxon>Streptophyta</taxon>
        <taxon>Embryophyta</taxon>
        <taxon>Tracheophyta</taxon>
        <taxon>Spermatophyta</taxon>
        <taxon>Magnoliopsida</taxon>
        <taxon>eudicotyledons</taxon>
        <taxon>Gunneridae</taxon>
        <taxon>Pentapetalae</taxon>
        <taxon>rosids</taxon>
        <taxon>malvids</taxon>
        <taxon>Malvales</taxon>
        <taxon>Malvaceae</taxon>
        <taxon>Malvoideae</taxon>
        <taxon>Gossypium</taxon>
    </lineage>
</organism>
<sequence length="60" mass="6836">MSIEAPVLTQLEFNKEFFVYNDASLSVSRHSMSMIYFQVLRTSGGHHIDGLILEFVADSR</sequence>